<reference evidence="3" key="1">
    <citation type="submission" date="2016-10" db="EMBL/GenBank/DDBJ databases">
        <authorList>
            <person name="Varghese N."/>
            <person name="Submissions S."/>
        </authorList>
    </citation>
    <scope>NUCLEOTIDE SEQUENCE [LARGE SCALE GENOMIC DNA]</scope>
    <source>
        <strain evidence="3">DSM 44637</strain>
    </source>
</reference>
<dbReference type="Proteomes" id="UP000199137">
    <property type="component" value="Unassembled WGS sequence"/>
</dbReference>
<organism evidence="2 3">
    <name type="scientific">Amycolatopsis rubida</name>
    <dbReference type="NCBI Taxonomy" id="112413"/>
    <lineage>
        <taxon>Bacteria</taxon>
        <taxon>Bacillati</taxon>
        <taxon>Actinomycetota</taxon>
        <taxon>Actinomycetes</taxon>
        <taxon>Pseudonocardiales</taxon>
        <taxon>Pseudonocardiaceae</taxon>
        <taxon>Amycolatopsis</taxon>
    </lineage>
</organism>
<protein>
    <recommendedName>
        <fullName evidence="1">Dienelactone hydrolase domain-containing protein</fullName>
    </recommendedName>
</protein>
<dbReference type="STRING" id="112413.SAMN05421854_10785"/>
<dbReference type="Gene3D" id="1.10.10.800">
    <property type="match status" value="1"/>
</dbReference>
<name>A0A1I5TF57_9PSEU</name>
<dbReference type="InterPro" id="IPR002925">
    <property type="entry name" value="Dienelactn_hydro"/>
</dbReference>
<dbReference type="Gene3D" id="3.40.50.1820">
    <property type="entry name" value="alpha/beta hydrolase"/>
    <property type="match status" value="1"/>
</dbReference>
<feature type="domain" description="Dienelactone hydrolase" evidence="1">
    <location>
        <begin position="27"/>
        <end position="133"/>
    </location>
</feature>
<evidence type="ECO:0000313" key="2">
    <source>
        <dbReference type="EMBL" id="SFP81695.1"/>
    </source>
</evidence>
<dbReference type="EMBL" id="FOWC01000007">
    <property type="protein sequence ID" value="SFP81695.1"/>
    <property type="molecule type" value="Genomic_DNA"/>
</dbReference>
<dbReference type="GO" id="GO:0016787">
    <property type="term" value="F:hydrolase activity"/>
    <property type="evidence" value="ECO:0007669"/>
    <property type="project" value="InterPro"/>
</dbReference>
<proteinExistence type="predicted"/>
<dbReference type="Pfam" id="PF01738">
    <property type="entry name" value="DLH"/>
    <property type="match status" value="1"/>
</dbReference>
<dbReference type="InterPro" id="IPR029058">
    <property type="entry name" value="AB_hydrolase_fold"/>
</dbReference>
<dbReference type="PANTHER" id="PTHR47751">
    <property type="entry name" value="SUPERFAMILY HYDROLASE, PUTATIVE (AFU_ORTHOLOGUE AFUA_2G16580)-RELATED"/>
    <property type="match status" value="1"/>
</dbReference>
<dbReference type="PANTHER" id="PTHR47751:SF1">
    <property type="entry name" value="SUPERFAMILY HYDROLASE, PUTATIVE (AFU_ORTHOLOGUE AFUA_2G16580)-RELATED"/>
    <property type="match status" value="1"/>
</dbReference>
<evidence type="ECO:0000313" key="3">
    <source>
        <dbReference type="Proteomes" id="UP000199137"/>
    </source>
</evidence>
<accession>A0A1I5TF57</accession>
<dbReference type="RefSeq" id="WP_244287282.1">
    <property type="nucleotide sequence ID" value="NZ_FOWC01000007.1"/>
</dbReference>
<gene>
    <name evidence="2" type="ORF">SAMN05421854_10785</name>
</gene>
<dbReference type="AlphaFoldDB" id="A0A1I5TF57"/>
<dbReference type="InterPro" id="IPR051411">
    <property type="entry name" value="Polyketide_trans_af380"/>
</dbReference>
<sequence length="322" mass="34547">MTSAEAVAFPNDSITMAGNLYLPDGFDPKGSYPAVVTVHPGGGVKEQTSGLYAEKLAEQGFVTLAFDASFQGDSSGEPHHLEDPAARVDDVRAAVDYLQTLGYVDAEQIGGLGVCAGGGYLVNAALTDYRIKALTTVSAVNIGTSFRRDWYGTDSDAAAVPTLQAVAQQRTAEAKGAEPSYLPYVPAEPDENTPRDMVEASEYYLTPRAQHPNAKNKFLFTKSVSRIFTFDAFHMVEDLLQQPLLVVAGSEAGSLWMSAELYGRTRSPKKLVVVEGGAHMDFYDVPKYVDRAVAEAVPFFRENLAATHGEHSAPIAPASGMK</sequence>
<evidence type="ECO:0000259" key="1">
    <source>
        <dbReference type="Pfam" id="PF01738"/>
    </source>
</evidence>
<dbReference type="SUPFAM" id="SSF53474">
    <property type="entry name" value="alpha/beta-Hydrolases"/>
    <property type="match status" value="1"/>
</dbReference>